<dbReference type="AlphaFoldDB" id="A0A2R4VSV2"/>
<organism evidence="1 2">
    <name type="scientific">Azospirillum humicireducens</name>
    <dbReference type="NCBI Taxonomy" id="1226968"/>
    <lineage>
        <taxon>Bacteria</taxon>
        <taxon>Pseudomonadati</taxon>
        <taxon>Pseudomonadota</taxon>
        <taxon>Alphaproteobacteria</taxon>
        <taxon>Rhodospirillales</taxon>
        <taxon>Azospirillaceae</taxon>
        <taxon>Azospirillum</taxon>
    </lineage>
</organism>
<reference evidence="1 2" key="1">
    <citation type="submission" date="2018-04" db="EMBL/GenBank/DDBJ databases">
        <title>Complete genome sequence of the nitrogen-fixing bacterium Azospirillum humicireducens type strain SgZ-5.</title>
        <authorList>
            <person name="Yu Z."/>
        </authorList>
    </citation>
    <scope>NUCLEOTIDE SEQUENCE [LARGE SCALE GENOMIC DNA]</scope>
    <source>
        <strain evidence="1 2">SgZ-5</strain>
        <plasmid evidence="1 2">pYZ2</plasmid>
    </source>
</reference>
<dbReference type="Proteomes" id="UP000077405">
    <property type="component" value="Plasmid pYZ2"/>
</dbReference>
<protein>
    <submittedName>
        <fullName evidence="1">Uncharacterized protein</fullName>
    </submittedName>
</protein>
<geneLocation type="plasmid" evidence="1 2">
    <name>pYZ2</name>
</geneLocation>
<evidence type="ECO:0000313" key="1">
    <source>
        <dbReference type="EMBL" id="AWB07523.1"/>
    </source>
</evidence>
<keyword evidence="1" id="KW-0614">Plasmid</keyword>
<evidence type="ECO:0000313" key="2">
    <source>
        <dbReference type="Proteomes" id="UP000077405"/>
    </source>
</evidence>
<dbReference type="Gene3D" id="1.10.260.40">
    <property type="entry name" value="lambda repressor-like DNA-binding domains"/>
    <property type="match status" value="1"/>
</dbReference>
<sequence length="83" mass="9318">MRSKNHWAGLSKLPATTVLDAFNGANSTIDTLTKLADGAGMSLAELLAYGDPDWEMQVKTRRTFRSWSTEDFDALIRVLERRT</sequence>
<proteinExistence type="predicted"/>
<name>A0A2R4VSV2_9PROT</name>
<dbReference type="InterPro" id="IPR010982">
    <property type="entry name" value="Lambda_DNA-bd_dom_sf"/>
</dbReference>
<accession>A0A2R4VSV2</accession>
<dbReference type="EMBL" id="CP028903">
    <property type="protein sequence ID" value="AWB07523.1"/>
    <property type="molecule type" value="Genomic_DNA"/>
</dbReference>
<gene>
    <name evidence="1" type="ORF">A6A40_21120</name>
</gene>
<dbReference type="GO" id="GO:0003677">
    <property type="term" value="F:DNA binding"/>
    <property type="evidence" value="ECO:0007669"/>
    <property type="project" value="InterPro"/>
</dbReference>
<keyword evidence="2" id="KW-1185">Reference proteome</keyword>
<dbReference type="KEGG" id="ahu:A6A40_21120"/>